<dbReference type="InterPro" id="IPR002938">
    <property type="entry name" value="FAD-bd"/>
</dbReference>
<dbReference type="GO" id="GO:0071949">
    <property type="term" value="F:FAD binding"/>
    <property type="evidence" value="ECO:0007669"/>
    <property type="project" value="InterPro"/>
</dbReference>
<evidence type="ECO:0000256" key="4">
    <source>
        <dbReference type="ARBA" id="ARBA00022827"/>
    </source>
</evidence>
<comment type="similarity">
    <text evidence="2">Belongs to the PheA/TfdB FAD monooxygenase family.</text>
</comment>
<dbReference type="PANTHER" id="PTHR43004">
    <property type="entry name" value="TRK SYSTEM POTASSIUM UPTAKE PROTEIN"/>
    <property type="match status" value="1"/>
</dbReference>
<dbReference type="PRINTS" id="PR00420">
    <property type="entry name" value="RNGMNOXGNASE"/>
</dbReference>
<evidence type="ECO:0000256" key="3">
    <source>
        <dbReference type="ARBA" id="ARBA00022630"/>
    </source>
</evidence>
<dbReference type="InterPro" id="IPR036249">
    <property type="entry name" value="Thioredoxin-like_sf"/>
</dbReference>
<accession>F8NUA2</accession>
<dbReference type="Gene3D" id="3.40.30.120">
    <property type="match status" value="1"/>
</dbReference>
<evidence type="ECO:0000256" key="2">
    <source>
        <dbReference type="ARBA" id="ARBA00007801"/>
    </source>
</evidence>
<dbReference type="Gene3D" id="3.30.70.2450">
    <property type="match status" value="1"/>
</dbReference>
<sequence>MAVVPVLIAGAGPSALVAALTLLRNDIPVRIIEKETKFRLGQRGAGLFPRSLELFNFLDVPEVDQRAKPLPFIRTYKPGTLEPLNTFPMTPYQDPKPAFPYFNPRLLGQQTLEGILRAHLEELSCFVETGVELCSIEQFPDHVLAHVVNKQTGEDVPETIKAKWLIGADGAKGVVRKQLGLTFLGETKEDVRLITGDIRIGGLDREHWHIFGELGKNGVALRPTEEVGPNGFQFIITGPNVGFAKIQSSEEEVYKYIASLIPTELTFEELIWISEFRANIRMVNKFGEGRVFVSGDAAHVHSPAGGQGLNSSVQDAFNLAWKLALVQKGLAPASLLETYTAERLPVIAEMLNITTTLLNKTTSGKASVEEAFERSQKLFMLGVNYRGSPIVIDEVVPPSEAVPVDAYGLIQDGSLQAGDRAPEASGLVTVKSGEATRFFDIFRPRYHTVLIFASDAAKASPIISELSRYEPSVLRSVIVLPAGSSAQADSAAADIVLEDKEGYAYKHYLVGDETRVVVVRPDGVVGAIVHGAEGMVRYFDGVFVSRS</sequence>
<dbReference type="KEGG" id="sla:SERLADRAFT_464924"/>
<dbReference type="RefSeq" id="XP_007317298.1">
    <property type="nucleotide sequence ID" value="XM_007317236.1"/>
</dbReference>
<dbReference type="Proteomes" id="UP000008064">
    <property type="component" value="Unassembled WGS sequence"/>
</dbReference>
<protein>
    <recommendedName>
        <fullName evidence="6">FAD-binding domain-containing protein</fullName>
    </recommendedName>
</protein>
<name>F8NUA2_SERL9</name>
<comment type="cofactor">
    <cofactor evidence="1">
        <name>FAD</name>
        <dbReference type="ChEBI" id="CHEBI:57692"/>
    </cofactor>
</comment>
<dbReference type="OrthoDB" id="2690153at2759"/>
<keyword evidence="5" id="KW-0560">Oxidoreductase</keyword>
<dbReference type="PANTHER" id="PTHR43004:SF19">
    <property type="entry name" value="BINDING MONOOXYGENASE, PUTATIVE (JCVI)-RELATED"/>
    <property type="match status" value="1"/>
</dbReference>
<dbReference type="GeneID" id="18818821"/>
<dbReference type="SUPFAM" id="SSF52833">
    <property type="entry name" value="Thioredoxin-like"/>
    <property type="match status" value="1"/>
</dbReference>
<organism>
    <name type="scientific">Serpula lacrymans var. lacrymans (strain S7.9)</name>
    <name type="common">Dry rot fungus</name>
    <dbReference type="NCBI Taxonomy" id="578457"/>
    <lineage>
        <taxon>Eukaryota</taxon>
        <taxon>Fungi</taxon>
        <taxon>Dikarya</taxon>
        <taxon>Basidiomycota</taxon>
        <taxon>Agaricomycotina</taxon>
        <taxon>Agaricomycetes</taxon>
        <taxon>Agaricomycetidae</taxon>
        <taxon>Boletales</taxon>
        <taxon>Coniophorineae</taxon>
        <taxon>Serpulaceae</taxon>
        <taxon>Serpula</taxon>
    </lineage>
</organism>
<dbReference type="SUPFAM" id="SSF51905">
    <property type="entry name" value="FAD/NAD(P)-binding domain"/>
    <property type="match status" value="1"/>
</dbReference>
<reference evidence="7" key="1">
    <citation type="submission" date="2011-04" db="EMBL/GenBank/DDBJ databases">
        <title>Evolution of plant cell wall degrading machinery underlies the functional diversity of forest fungi.</title>
        <authorList>
            <consortium name="US DOE Joint Genome Institute (JGI-PGF)"/>
            <person name="Eastwood D.C."/>
            <person name="Floudas D."/>
            <person name="Binder M."/>
            <person name="Majcherczyk A."/>
            <person name="Schneider P."/>
            <person name="Aerts A."/>
            <person name="Asiegbu F.O."/>
            <person name="Baker S.E."/>
            <person name="Barry K."/>
            <person name="Bendiksby M."/>
            <person name="Blumentritt M."/>
            <person name="Coutinho P.M."/>
            <person name="Cullen D."/>
            <person name="Cullen D."/>
            <person name="Gathman A."/>
            <person name="Goodell B."/>
            <person name="Henrissat B."/>
            <person name="Ihrmark K."/>
            <person name="Kauserud H."/>
            <person name="Kohler A."/>
            <person name="LaButti K."/>
            <person name="Lapidus A."/>
            <person name="Lavin J.L."/>
            <person name="Lee Y.-H."/>
            <person name="Lindquist E."/>
            <person name="Lilly W."/>
            <person name="Lucas S."/>
            <person name="Morin E."/>
            <person name="Murat C."/>
            <person name="Oguiza J.A."/>
            <person name="Park J."/>
            <person name="Pisabarro A.G."/>
            <person name="Riley R."/>
            <person name="Rosling A."/>
            <person name="Salamov A."/>
            <person name="Schmidt O."/>
            <person name="Schmutz J."/>
            <person name="Skrede I."/>
            <person name="Stenlid J."/>
            <person name="Wiebenga A."/>
            <person name="Xie X."/>
            <person name="Kues U."/>
            <person name="Hibbett D.S."/>
            <person name="Hoffmeister D."/>
            <person name="Hogberg N."/>
            <person name="Martin F."/>
            <person name="Grigoriev I.V."/>
            <person name="Watkinson S.C."/>
        </authorList>
    </citation>
    <scope>NUCLEOTIDE SEQUENCE</scope>
    <source>
        <strain evidence="7">S7.9</strain>
    </source>
</reference>
<dbReference type="InterPro" id="IPR036188">
    <property type="entry name" value="FAD/NAD-bd_sf"/>
</dbReference>
<evidence type="ECO:0000313" key="7">
    <source>
        <dbReference type="EMBL" id="EGO25176.1"/>
    </source>
</evidence>
<dbReference type="EMBL" id="GL945433">
    <property type="protein sequence ID" value="EGO25176.1"/>
    <property type="molecule type" value="Genomic_DNA"/>
</dbReference>
<dbReference type="Pfam" id="PF01494">
    <property type="entry name" value="FAD_binding_3"/>
    <property type="match status" value="1"/>
</dbReference>
<evidence type="ECO:0000256" key="5">
    <source>
        <dbReference type="ARBA" id="ARBA00023002"/>
    </source>
</evidence>
<dbReference type="AlphaFoldDB" id="F8NUA2"/>
<gene>
    <name evidence="7" type="ORF">SERLADRAFT_464924</name>
</gene>
<keyword evidence="4" id="KW-0274">FAD</keyword>
<keyword evidence="3" id="KW-0285">Flavoprotein</keyword>
<evidence type="ECO:0000256" key="1">
    <source>
        <dbReference type="ARBA" id="ARBA00001974"/>
    </source>
</evidence>
<dbReference type="InterPro" id="IPR050641">
    <property type="entry name" value="RIFMO-like"/>
</dbReference>
<dbReference type="GO" id="GO:0016709">
    <property type="term" value="F:oxidoreductase activity, acting on paired donors, with incorporation or reduction of molecular oxygen, NAD(P)H as one donor, and incorporation of one atom of oxygen"/>
    <property type="evidence" value="ECO:0007669"/>
    <property type="project" value="UniProtKB-ARBA"/>
</dbReference>
<dbReference type="Gene3D" id="3.50.50.60">
    <property type="entry name" value="FAD/NAD(P)-binding domain"/>
    <property type="match status" value="1"/>
</dbReference>
<proteinExistence type="inferred from homology"/>
<evidence type="ECO:0000259" key="6">
    <source>
        <dbReference type="Pfam" id="PF01494"/>
    </source>
</evidence>
<dbReference type="HOGENOM" id="CLU_009665_20_3_1"/>
<feature type="domain" description="FAD-binding" evidence="6">
    <location>
        <begin position="4"/>
        <end position="351"/>
    </location>
</feature>